<evidence type="ECO:0000256" key="3">
    <source>
        <dbReference type="ARBA" id="ARBA00022452"/>
    </source>
</evidence>
<evidence type="ECO:0000256" key="4">
    <source>
        <dbReference type="ARBA" id="ARBA00022496"/>
    </source>
</evidence>
<dbReference type="GO" id="GO:0006826">
    <property type="term" value="P:iron ion transport"/>
    <property type="evidence" value="ECO:0007669"/>
    <property type="project" value="UniProtKB-KW"/>
</dbReference>
<proteinExistence type="inferred from homology"/>
<keyword evidence="10 11" id="KW-0998">Cell outer membrane</keyword>
<comment type="caution">
    <text evidence="15">The sequence shown here is derived from an EMBL/GenBank/DDBJ whole genome shotgun (WGS) entry which is preliminary data.</text>
</comment>
<keyword evidence="7" id="KW-0406">Ion transport</keyword>
<evidence type="ECO:0000256" key="12">
    <source>
        <dbReference type="RuleBase" id="RU003357"/>
    </source>
</evidence>
<dbReference type="PROSITE" id="PS52016">
    <property type="entry name" value="TONB_DEPENDENT_REC_3"/>
    <property type="match status" value="1"/>
</dbReference>
<evidence type="ECO:0000256" key="2">
    <source>
        <dbReference type="ARBA" id="ARBA00022448"/>
    </source>
</evidence>
<dbReference type="InterPro" id="IPR039426">
    <property type="entry name" value="TonB-dep_rcpt-like"/>
</dbReference>
<keyword evidence="16" id="KW-1185">Reference proteome</keyword>
<protein>
    <submittedName>
        <fullName evidence="15">TonB-dependent receptor</fullName>
    </submittedName>
</protein>
<accession>A0A9X3Z688</accession>
<dbReference type="Gene3D" id="2.40.170.20">
    <property type="entry name" value="TonB-dependent receptor, beta-barrel domain"/>
    <property type="match status" value="1"/>
</dbReference>
<keyword evidence="5 11" id="KW-0812">Transmembrane</keyword>
<reference evidence="15" key="1">
    <citation type="submission" date="2022-08" db="EMBL/GenBank/DDBJ databases">
        <authorList>
            <person name="Vandamme P."/>
            <person name="Hettiarachchi A."/>
            <person name="Peeters C."/>
            <person name="Cnockaert M."/>
            <person name="Carlier A."/>
        </authorList>
    </citation>
    <scope>NUCLEOTIDE SEQUENCE</scope>
    <source>
        <strain evidence="15">LMG 31809</strain>
    </source>
</reference>
<keyword evidence="6" id="KW-0408">Iron</keyword>
<dbReference type="RefSeq" id="WP_274942587.1">
    <property type="nucleotide sequence ID" value="NZ_JANWOI010000001.1"/>
</dbReference>
<feature type="domain" description="TonB-dependent receptor plug" evidence="14">
    <location>
        <begin position="49"/>
        <end position="152"/>
    </location>
</feature>
<feature type="domain" description="TonB-dependent receptor-like beta-barrel" evidence="13">
    <location>
        <begin position="281"/>
        <end position="695"/>
    </location>
</feature>
<keyword evidence="9 11" id="KW-0472">Membrane</keyword>
<dbReference type="GO" id="GO:0009279">
    <property type="term" value="C:cell outer membrane"/>
    <property type="evidence" value="ECO:0007669"/>
    <property type="project" value="UniProtKB-SubCell"/>
</dbReference>
<evidence type="ECO:0000256" key="10">
    <source>
        <dbReference type="ARBA" id="ARBA00023237"/>
    </source>
</evidence>
<keyword evidence="3 11" id="KW-1134">Transmembrane beta strand</keyword>
<evidence type="ECO:0000256" key="6">
    <source>
        <dbReference type="ARBA" id="ARBA00023004"/>
    </source>
</evidence>
<evidence type="ECO:0000256" key="1">
    <source>
        <dbReference type="ARBA" id="ARBA00004571"/>
    </source>
</evidence>
<dbReference type="InterPro" id="IPR012910">
    <property type="entry name" value="Plug_dom"/>
</dbReference>
<dbReference type="Pfam" id="PF07715">
    <property type="entry name" value="Plug"/>
    <property type="match status" value="1"/>
</dbReference>
<evidence type="ECO:0000259" key="13">
    <source>
        <dbReference type="Pfam" id="PF00593"/>
    </source>
</evidence>
<dbReference type="SUPFAM" id="SSF56935">
    <property type="entry name" value="Porins"/>
    <property type="match status" value="1"/>
</dbReference>
<keyword evidence="4" id="KW-0410">Iron transport</keyword>
<dbReference type="InterPro" id="IPR000531">
    <property type="entry name" value="Beta-barrel_TonB"/>
</dbReference>
<dbReference type="EMBL" id="JANWOI010000001">
    <property type="protein sequence ID" value="MDA5192886.1"/>
    <property type="molecule type" value="Genomic_DNA"/>
</dbReference>
<comment type="subcellular location">
    <subcellularLocation>
        <location evidence="1 11">Cell outer membrane</location>
        <topology evidence="1 11">Multi-pass membrane protein</topology>
    </subcellularLocation>
</comment>
<evidence type="ECO:0000256" key="7">
    <source>
        <dbReference type="ARBA" id="ARBA00023065"/>
    </source>
</evidence>
<dbReference type="AlphaFoldDB" id="A0A9X3Z688"/>
<dbReference type="PANTHER" id="PTHR32552:SF81">
    <property type="entry name" value="TONB-DEPENDENT OUTER MEMBRANE RECEPTOR"/>
    <property type="match status" value="1"/>
</dbReference>
<dbReference type="InterPro" id="IPR036942">
    <property type="entry name" value="Beta-barrel_TonB_sf"/>
</dbReference>
<comment type="similarity">
    <text evidence="11 12">Belongs to the TonB-dependent receptor family.</text>
</comment>
<name>A0A9X3Z688_9PROT</name>
<evidence type="ECO:0000313" key="15">
    <source>
        <dbReference type="EMBL" id="MDA5192886.1"/>
    </source>
</evidence>
<gene>
    <name evidence="15" type="ORF">NYP16_02795</name>
</gene>
<dbReference type="Proteomes" id="UP001141619">
    <property type="component" value="Unassembled WGS sequence"/>
</dbReference>
<dbReference type="Pfam" id="PF00593">
    <property type="entry name" value="TonB_dep_Rec_b-barrel"/>
    <property type="match status" value="1"/>
</dbReference>
<evidence type="ECO:0000313" key="16">
    <source>
        <dbReference type="Proteomes" id="UP001141619"/>
    </source>
</evidence>
<organism evidence="15 16">
    <name type="scientific">Govanella unica</name>
    <dbReference type="NCBI Taxonomy" id="2975056"/>
    <lineage>
        <taxon>Bacteria</taxon>
        <taxon>Pseudomonadati</taxon>
        <taxon>Pseudomonadota</taxon>
        <taxon>Alphaproteobacteria</taxon>
        <taxon>Emcibacterales</taxon>
        <taxon>Govanellaceae</taxon>
        <taxon>Govanella</taxon>
    </lineage>
</organism>
<sequence length="736" mass="81489">MKKFGSLLLASTSLIGVWGVAGVAMAQEAANMLVLEEMVISARKVDERLQDAPITVNAMSRDALDRQGVRDISQLSNVIPGLSYDQDFGRRLDRPAIRGQSSILGAANAASFLDGVFIPDTLFGTELAFAERIEVIKGPQSALYGRQTFSGAISYVSKKPNMDEFEGRVKGTLATDGEVDILGMVSGPIVKDKLAFQIGANYYKFDGQYRNQNKNDSTFGHKVGDEETKAISVIALFTPTDNLDVTVRYSFGKNNDGQEATALQRASNNNCFWSNTLNRYQYFCGTVSGSEKDINLNLDAVGGGRLLRDTHRVAGIINYTAGDYTITSTTGYTKSDEDRNADIDYQNGALSNGSLHIRDGAYVESLSSELRVVSPRDQRFRWLAGGYYYHEDRDTERYFYPSAFPTYNDRVQNNGRNTIRNVAGFAMAQYDFTDNLTAAAEIRYAQDKLGLVGGNNHYNLSTTYKSWTPRFTLDYKVNSDVMVYGVVARGNKPGGFNSDVRLIGDQVTYEEETAWNYELGFKSEFFDRRVRLNVAAYYIDWSGQQLTQNAIFQSGPGTTTSISYIANVGSLHVKGIEAEMQAAVTDWWTLQLSGSINESKYAKGYDSEVFNLTGNGNLKGKYAPNTPKYQYAIVNNFQTDVGNGFDGFLNLTYSYRSGKYDQVGNFASTGGRHNVDGRIGIENGQFSTALFVRNLFNNRDPLGVIRYVDFAAAGARGYLVGLPKTRQFGVTVDYKF</sequence>
<reference evidence="15" key="2">
    <citation type="journal article" date="2023" name="Syst. Appl. Microbiol.">
        <title>Govania unica gen. nov., sp. nov., a rare biosphere bacterium that represents a novel family in the class Alphaproteobacteria.</title>
        <authorList>
            <person name="Vandamme P."/>
            <person name="Peeters C."/>
            <person name="Hettiarachchi A."/>
            <person name="Cnockaert M."/>
            <person name="Carlier A."/>
        </authorList>
    </citation>
    <scope>NUCLEOTIDE SEQUENCE</scope>
    <source>
        <strain evidence="15">LMG 31809</strain>
    </source>
</reference>
<evidence type="ECO:0000256" key="9">
    <source>
        <dbReference type="ARBA" id="ARBA00023136"/>
    </source>
</evidence>
<evidence type="ECO:0000256" key="5">
    <source>
        <dbReference type="ARBA" id="ARBA00022692"/>
    </source>
</evidence>
<keyword evidence="2 11" id="KW-0813">Transport</keyword>
<keyword evidence="15" id="KW-0675">Receptor</keyword>
<evidence type="ECO:0000256" key="8">
    <source>
        <dbReference type="ARBA" id="ARBA00023077"/>
    </source>
</evidence>
<dbReference type="PANTHER" id="PTHR32552">
    <property type="entry name" value="FERRICHROME IRON RECEPTOR-RELATED"/>
    <property type="match status" value="1"/>
</dbReference>
<keyword evidence="8 12" id="KW-0798">TonB box</keyword>
<evidence type="ECO:0000259" key="14">
    <source>
        <dbReference type="Pfam" id="PF07715"/>
    </source>
</evidence>
<evidence type="ECO:0000256" key="11">
    <source>
        <dbReference type="PROSITE-ProRule" id="PRU01360"/>
    </source>
</evidence>